<evidence type="ECO:0000256" key="3">
    <source>
        <dbReference type="ARBA" id="ARBA00023157"/>
    </source>
</evidence>
<feature type="non-terminal residue" evidence="6">
    <location>
        <position position="187"/>
    </location>
</feature>
<keyword evidence="7" id="KW-1185">Reference proteome</keyword>
<dbReference type="Gene3D" id="2.60.110.10">
    <property type="entry name" value="Thaumatin"/>
    <property type="match status" value="1"/>
</dbReference>
<keyword evidence="6" id="KW-0675">Receptor</keyword>
<keyword evidence="2" id="KW-0732">Signal</keyword>
<proteinExistence type="inferred from homology"/>
<dbReference type="InterPro" id="IPR037176">
    <property type="entry name" value="Osmotin/thaumatin-like_sf"/>
</dbReference>
<evidence type="ECO:0000256" key="4">
    <source>
        <dbReference type="ARBA" id="ARBA00023180"/>
    </source>
</evidence>
<dbReference type="AlphaFoldDB" id="A0A392PAI4"/>
<evidence type="ECO:0000256" key="1">
    <source>
        <dbReference type="ARBA" id="ARBA00010607"/>
    </source>
</evidence>
<dbReference type="EMBL" id="LXQA010070387">
    <property type="protein sequence ID" value="MCI08804.1"/>
    <property type="molecule type" value="Genomic_DNA"/>
</dbReference>
<accession>A0A392PAI4</accession>
<dbReference type="SUPFAM" id="SSF51110">
    <property type="entry name" value="alpha-D-mannose-specific plant lectins"/>
    <property type="match status" value="1"/>
</dbReference>
<protein>
    <submittedName>
        <fullName evidence="6">G-type lectin S-receptor-like serine/threonine protein kinase RLK1-like</fullName>
    </submittedName>
</protein>
<dbReference type="Pfam" id="PF00314">
    <property type="entry name" value="Thaumatin"/>
    <property type="match status" value="1"/>
</dbReference>
<keyword evidence="6" id="KW-0418">Kinase</keyword>
<dbReference type="InterPro" id="IPR001480">
    <property type="entry name" value="Bulb-type_lectin_dom"/>
</dbReference>
<comment type="caution">
    <text evidence="6">The sequence shown here is derived from an EMBL/GenBank/DDBJ whole genome shotgun (WGS) entry which is preliminary data.</text>
</comment>
<evidence type="ECO:0000259" key="5">
    <source>
        <dbReference type="PROSITE" id="PS50927"/>
    </source>
</evidence>
<dbReference type="PANTHER" id="PTHR47976:SF121">
    <property type="entry name" value="MALECTIN_RECEPTOR-LIKE KINASE FAMILY PROTEIN"/>
    <property type="match status" value="1"/>
</dbReference>
<dbReference type="PROSITE" id="PS51367">
    <property type="entry name" value="THAUMATIN_2"/>
    <property type="match status" value="1"/>
</dbReference>
<keyword evidence="6" id="KW-0723">Serine/threonine-protein kinase</keyword>
<keyword evidence="6" id="KW-0808">Transferase</keyword>
<dbReference type="InterPro" id="IPR036426">
    <property type="entry name" value="Bulb-type_lectin_dom_sf"/>
</dbReference>
<comment type="similarity">
    <text evidence="1">Belongs to the thaumatin family.</text>
</comment>
<dbReference type="InterPro" id="IPR051343">
    <property type="entry name" value="G-type_lectin_kinases/EP1-like"/>
</dbReference>
<dbReference type="GO" id="GO:0030246">
    <property type="term" value="F:carbohydrate binding"/>
    <property type="evidence" value="ECO:0007669"/>
    <property type="project" value="UniProtKB-KW"/>
</dbReference>
<dbReference type="Proteomes" id="UP000265520">
    <property type="component" value="Unassembled WGS sequence"/>
</dbReference>
<dbReference type="Gene3D" id="2.90.10.10">
    <property type="entry name" value="Bulb-type lectin domain"/>
    <property type="match status" value="1"/>
</dbReference>
<feature type="domain" description="Bulb-type lectin" evidence="5">
    <location>
        <begin position="87"/>
        <end position="187"/>
    </location>
</feature>
<evidence type="ECO:0000256" key="2">
    <source>
        <dbReference type="ARBA" id="ARBA00022729"/>
    </source>
</evidence>
<evidence type="ECO:0000313" key="7">
    <source>
        <dbReference type="Proteomes" id="UP000265520"/>
    </source>
</evidence>
<dbReference type="SMART" id="SM00205">
    <property type="entry name" value="THN"/>
    <property type="match status" value="1"/>
</dbReference>
<evidence type="ECO:0000313" key="6">
    <source>
        <dbReference type="EMBL" id="MCI08804.1"/>
    </source>
</evidence>
<dbReference type="SUPFAM" id="SSF49870">
    <property type="entry name" value="Osmotin, thaumatin-like protein"/>
    <property type="match status" value="1"/>
</dbReference>
<dbReference type="PANTHER" id="PTHR47976">
    <property type="entry name" value="G-TYPE LECTIN S-RECEPTOR-LIKE SERINE/THREONINE-PROTEIN KINASE SD2-5"/>
    <property type="match status" value="1"/>
</dbReference>
<dbReference type="GO" id="GO:0004674">
    <property type="term" value="F:protein serine/threonine kinase activity"/>
    <property type="evidence" value="ECO:0007669"/>
    <property type="project" value="UniProtKB-KW"/>
</dbReference>
<keyword evidence="3" id="KW-1015">Disulfide bond</keyword>
<dbReference type="InterPro" id="IPR001938">
    <property type="entry name" value="Thaumatin"/>
</dbReference>
<keyword evidence="6" id="KW-0430">Lectin</keyword>
<keyword evidence="4" id="KW-0325">Glycoprotein</keyword>
<organism evidence="6 7">
    <name type="scientific">Trifolium medium</name>
    <dbReference type="NCBI Taxonomy" id="97028"/>
    <lineage>
        <taxon>Eukaryota</taxon>
        <taxon>Viridiplantae</taxon>
        <taxon>Streptophyta</taxon>
        <taxon>Embryophyta</taxon>
        <taxon>Tracheophyta</taxon>
        <taxon>Spermatophyta</taxon>
        <taxon>Magnoliopsida</taxon>
        <taxon>eudicotyledons</taxon>
        <taxon>Gunneridae</taxon>
        <taxon>Pentapetalae</taxon>
        <taxon>rosids</taxon>
        <taxon>fabids</taxon>
        <taxon>Fabales</taxon>
        <taxon>Fabaceae</taxon>
        <taxon>Papilionoideae</taxon>
        <taxon>50 kb inversion clade</taxon>
        <taxon>NPAAA clade</taxon>
        <taxon>Hologalegina</taxon>
        <taxon>IRL clade</taxon>
        <taxon>Trifolieae</taxon>
        <taxon>Trifolium</taxon>
    </lineage>
</organism>
<reference evidence="6 7" key="1">
    <citation type="journal article" date="2018" name="Front. Plant Sci.">
        <title>Red Clover (Trifolium pratense) and Zigzag Clover (T. medium) - A Picture of Genomic Similarities and Differences.</title>
        <authorList>
            <person name="Dluhosova J."/>
            <person name="Istvanek J."/>
            <person name="Nedelnik J."/>
            <person name="Repkova J."/>
        </authorList>
    </citation>
    <scope>NUCLEOTIDE SEQUENCE [LARGE SCALE GENOMIC DNA]</scope>
    <source>
        <strain evidence="7">cv. 10/8</strain>
        <tissue evidence="6">Leaf</tissue>
    </source>
</reference>
<name>A0A392PAI4_9FABA</name>
<sequence>MSCDGSQVILPATVAEFRVGDGGLSYYNVNVVEGFNVPLAVTPVSGTGKHLINCSSAGCPTNLNTMCPTVALSCSTKSYKIIFCPASSTGSLNQNVSVGDSLTAENGTTQWMSPSGDFAFGFFQLPNELFLLAIWYAKIQNDSIIWYANGDNPAPKGSTLVLNDSHGLVLTSPKGSELWRSSEFTLG</sequence>
<dbReference type="PROSITE" id="PS50927">
    <property type="entry name" value="BULB_LECTIN"/>
    <property type="match status" value="1"/>
</dbReference>